<feature type="binding site" evidence="13">
    <location>
        <position position="343"/>
    </location>
    <ligand>
        <name>UDP-N-acetyl-alpha-D-glucosamine</name>
        <dbReference type="ChEBI" id="CHEBI:57705"/>
    </ligand>
</feature>
<evidence type="ECO:0000313" key="15">
    <source>
        <dbReference type="EMBL" id="SPT68957.1"/>
    </source>
</evidence>
<feature type="binding site" evidence="13">
    <location>
        <begin position="135"/>
        <end position="139"/>
    </location>
    <ligand>
        <name>UDP-N-acetyl-alpha-D-glucosamine</name>
        <dbReference type="ChEBI" id="CHEBI:57705"/>
    </ligand>
</feature>
<dbReference type="InterPro" id="IPR013792">
    <property type="entry name" value="RNA3'P_cycl/enolpyr_Trfase_a/b"/>
</dbReference>
<dbReference type="CDD" id="cd01555">
    <property type="entry name" value="UdpNAET"/>
    <property type="match status" value="1"/>
</dbReference>
<dbReference type="NCBIfam" id="NF006873">
    <property type="entry name" value="PRK09369.1"/>
    <property type="match status" value="1"/>
</dbReference>
<dbReference type="Pfam" id="PF00275">
    <property type="entry name" value="EPSP_synthase"/>
    <property type="match status" value="1"/>
</dbReference>
<dbReference type="GO" id="GO:0008360">
    <property type="term" value="P:regulation of cell shape"/>
    <property type="evidence" value="ECO:0007669"/>
    <property type="project" value="UniProtKB-KW"/>
</dbReference>
<dbReference type="Gene3D" id="3.65.10.10">
    <property type="entry name" value="Enolpyruvate transferase domain"/>
    <property type="match status" value="2"/>
</dbReference>
<dbReference type="GO" id="GO:0008760">
    <property type="term" value="F:UDP-N-acetylglucosamine 1-carboxyvinyltransferase activity"/>
    <property type="evidence" value="ECO:0007669"/>
    <property type="project" value="UniProtKB-UniRule"/>
</dbReference>
<dbReference type="HAMAP" id="MF_00111">
    <property type="entry name" value="MurA"/>
    <property type="match status" value="1"/>
</dbReference>
<evidence type="ECO:0000256" key="4">
    <source>
        <dbReference type="ARBA" id="ARBA00022618"/>
    </source>
</evidence>
<comment type="pathway">
    <text evidence="2 13">Cell wall biogenesis; peptidoglycan biosynthesis.</text>
</comment>
<dbReference type="EC" id="2.5.1.7" evidence="13"/>
<accession>A0A2X0WF02</accession>
<dbReference type="GO" id="GO:0071555">
    <property type="term" value="P:cell wall organization"/>
    <property type="evidence" value="ECO:0007669"/>
    <property type="project" value="UniProtKB-KW"/>
</dbReference>
<keyword evidence="4 13" id="KW-0132">Cell division</keyword>
<dbReference type="InterPro" id="IPR005750">
    <property type="entry name" value="UDP_GlcNAc_COvinyl_MurA"/>
</dbReference>
<reference evidence="15 16" key="1">
    <citation type="submission" date="2018-06" db="EMBL/GenBank/DDBJ databases">
        <authorList>
            <consortium name="Pathogen Informatics"/>
            <person name="Doyle S."/>
        </authorList>
    </citation>
    <scope>NUCLEOTIDE SEQUENCE [LARGE SCALE GENOMIC DNA]</scope>
    <source>
        <strain evidence="15 16">NCTC13093</strain>
    </source>
</reference>
<sequence length="434" mass="46141">MAVFVSEFIGSLTKVDKFKITGGKALAGEVNISGAKNAALPILLGTMLTSEKIVLKNVPDLRDVNTCIKLLNILGKTCIKSADNEYIIDGAVTSKVAPYDLVKTMRASIMALGPLTAFLGEAEVSLPGGCAIGARPVDLHVKGLMEMGANINLDEGYIAAQAIGGRLHGAKIVMDKVSVTGTENLMMAAALADGTTVIENAAREPEVVDLANFLRMMGAKVSGDGSSTVVIEGVEKLHGGEHEIVADRIETGTYLIAAMATHGYITCHKCLPHDLEAVLLKLRQAGALIEVDGTDITLDMRNREIKPVDIVTAPHPGLPTDMQAQFTVLNVLASGSSLVTETIFENRFMHVPELIRMGAKLKIEGNTVVCRGTDKLKGAQVMATDLRASACLVIAGLVAEGTTIVDRIYHMDRGYEHIETKFAGIGGIIERIKE</sequence>
<evidence type="ECO:0000256" key="6">
    <source>
        <dbReference type="ARBA" id="ARBA00022960"/>
    </source>
</evidence>
<evidence type="ECO:0000256" key="2">
    <source>
        <dbReference type="ARBA" id="ARBA00004752"/>
    </source>
</evidence>
<dbReference type="InterPro" id="IPR036968">
    <property type="entry name" value="Enolpyruvate_Tfrase_sf"/>
</dbReference>
<keyword evidence="6 13" id="KW-0133">Cell shape</keyword>
<dbReference type="UniPathway" id="UPA00219"/>
<protein>
    <recommendedName>
        <fullName evidence="13">UDP-N-acetylglucosamine 1-carboxyvinyltransferase</fullName>
        <ecNumber evidence="13">2.5.1.7</ecNumber>
    </recommendedName>
    <alternativeName>
        <fullName evidence="13">Enoylpyruvate transferase</fullName>
    </alternativeName>
    <alternativeName>
        <fullName evidence="13">UDP-N-acetylglucosamine enolpyruvyl transferase</fullName>
        <shortName evidence="13">EPT</shortName>
    </alternativeName>
</protein>
<comment type="similarity">
    <text evidence="11 13">Belongs to the EPSP synthase family. MurA subfamily.</text>
</comment>
<evidence type="ECO:0000256" key="9">
    <source>
        <dbReference type="ARBA" id="ARBA00023316"/>
    </source>
</evidence>
<dbReference type="EMBL" id="UAPV01000001">
    <property type="protein sequence ID" value="SPT68957.1"/>
    <property type="molecule type" value="Genomic_DNA"/>
</dbReference>
<dbReference type="PANTHER" id="PTHR43783">
    <property type="entry name" value="UDP-N-ACETYLGLUCOSAMINE 1-CARBOXYVINYLTRANSFERASE"/>
    <property type="match status" value="1"/>
</dbReference>
<evidence type="ECO:0000256" key="8">
    <source>
        <dbReference type="ARBA" id="ARBA00023306"/>
    </source>
</evidence>
<dbReference type="GO" id="GO:0009252">
    <property type="term" value="P:peptidoglycan biosynthetic process"/>
    <property type="evidence" value="ECO:0007669"/>
    <property type="project" value="UniProtKB-UniRule"/>
</dbReference>
<keyword evidence="16" id="KW-1185">Reference proteome</keyword>
<feature type="binding site" evidence="13">
    <location>
        <begin position="176"/>
        <end position="179"/>
    </location>
    <ligand>
        <name>UDP-N-acetyl-alpha-D-glucosamine</name>
        <dbReference type="ChEBI" id="CHEBI:57705"/>
    </ligand>
</feature>
<dbReference type="SUPFAM" id="SSF55205">
    <property type="entry name" value="EPT/RTPC-like"/>
    <property type="match status" value="1"/>
</dbReference>
<feature type="binding site" evidence="13">
    <location>
        <position position="106"/>
    </location>
    <ligand>
        <name>UDP-N-acetyl-alpha-D-glucosamine</name>
        <dbReference type="ChEBI" id="CHEBI:57705"/>
    </ligand>
</feature>
<organism evidence="15 16">
    <name type="scientific">Anaerobiospirillum thomasii</name>
    <dbReference type="NCBI Taxonomy" id="179995"/>
    <lineage>
        <taxon>Bacteria</taxon>
        <taxon>Pseudomonadati</taxon>
        <taxon>Pseudomonadota</taxon>
        <taxon>Gammaproteobacteria</taxon>
        <taxon>Aeromonadales</taxon>
        <taxon>Succinivibrionaceae</taxon>
        <taxon>Anaerobiospirillum</taxon>
    </lineage>
</organism>
<evidence type="ECO:0000256" key="3">
    <source>
        <dbReference type="ARBA" id="ARBA00022490"/>
    </source>
</evidence>
<feature type="active site" description="Proton donor" evidence="13">
    <location>
        <position position="130"/>
    </location>
</feature>
<keyword evidence="5 13" id="KW-0808">Transferase</keyword>
<dbReference type="AlphaFoldDB" id="A0A2X0WF02"/>
<dbReference type="NCBIfam" id="TIGR01072">
    <property type="entry name" value="murA"/>
    <property type="match status" value="1"/>
</dbReference>
<evidence type="ECO:0000313" key="16">
    <source>
        <dbReference type="Proteomes" id="UP000250086"/>
    </source>
</evidence>
<keyword evidence="10 13" id="KW-0670">Pyruvate</keyword>
<feature type="binding site" evidence="13">
    <location>
        <position position="321"/>
    </location>
    <ligand>
        <name>UDP-N-acetyl-alpha-D-glucosamine</name>
        <dbReference type="ChEBI" id="CHEBI:57705"/>
    </ligand>
</feature>
<dbReference type="PANTHER" id="PTHR43783:SF1">
    <property type="entry name" value="UDP-N-ACETYLGLUCOSAMINE 1-CARBOXYVINYLTRANSFERASE"/>
    <property type="match status" value="1"/>
</dbReference>
<feature type="domain" description="Enolpyruvate transferase" evidence="14">
    <location>
        <begin position="21"/>
        <end position="421"/>
    </location>
</feature>
<comment type="catalytic activity">
    <reaction evidence="12 13">
        <text>phosphoenolpyruvate + UDP-N-acetyl-alpha-D-glucosamine = UDP-N-acetyl-3-O-(1-carboxyvinyl)-alpha-D-glucosamine + phosphate</text>
        <dbReference type="Rhea" id="RHEA:18681"/>
        <dbReference type="ChEBI" id="CHEBI:43474"/>
        <dbReference type="ChEBI" id="CHEBI:57705"/>
        <dbReference type="ChEBI" id="CHEBI:58702"/>
        <dbReference type="ChEBI" id="CHEBI:68483"/>
        <dbReference type="EC" id="2.5.1.7"/>
    </reaction>
</comment>
<dbReference type="InterPro" id="IPR001986">
    <property type="entry name" value="Enolpyruvate_Tfrase_dom"/>
</dbReference>
<evidence type="ECO:0000256" key="12">
    <source>
        <dbReference type="ARBA" id="ARBA00047527"/>
    </source>
</evidence>
<keyword evidence="8 13" id="KW-0131">Cell cycle</keyword>
<keyword evidence="7 13" id="KW-0573">Peptidoglycan synthesis</keyword>
<dbReference type="GO" id="GO:0051301">
    <property type="term" value="P:cell division"/>
    <property type="evidence" value="ECO:0007669"/>
    <property type="project" value="UniProtKB-KW"/>
</dbReference>
<dbReference type="Proteomes" id="UP000250086">
    <property type="component" value="Unassembled WGS sequence"/>
</dbReference>
<dbReference type="InterPro" id="IPR050068">
    <property type="entry name" value="MurA_subfamily"/>
</dbReference>
<evidence type="ECO:0000256" key="5">
    <source>
        <dbReference type="ARBA" id="ARBA00022679"/>
    </source>
</evidence>
<evidence type="ECO:0000256" key="7">
    <source>
        <dbReference type="ARBA" id="ARBA00022984"/>
    </source>
</evidence>
<evidence type="ECO:0000259" key="14">
    <source>
        <dbReference type="Pfam" id="PF00275"/>
    </source>
</evidence>
<comment type="function">
    <text evidence="13">Cell wall formation. Adds enolpyruvyl to UDP-N-acetylglucosamine.</text>
</comment>
<keyword evidence="3 13" id="KW-0963">Cytoplasm</keyword>
<proteinExistence type="inferred from homology"/>
<name>A0A2X0WF02_9GAMM</name>
<keyword evidence="9 13" id="KW-0961">Cell wall biogenesis/degradation</keyword>
<feature type="modified residue" description="2-(S-cysteinyl)pyruvic acid O-phosphothioketal" evidence="13">
    <location>
        <position position="130"/>
    </location>
</feature>
<dbReference type="GO" id="GO:0019277">
    <property type="term" value="P:UDP-N-acetylgalactosamine biosynthetic process"/>
    <property type="evidence" value="ECO:0007669"/>
    <property type="project" value="InterPro"/>
</dbReference>
<gene>
    <name evidence="13 15" type="primary">murA</name>
    <name evidence="15" type="ORF">NCTC13093_00309</name>
</gene>
<evidence type="ECO:0000256" key="1">
    <source>
        <dbReference type="ARBA" id="ARBA00004496"/>
    </source>
</evidence>
<dbReference type="FunFam" id="3.65.10.10:FF:000001">
    <property type="entry name" value="UDP-N-acetylglucosamine 1-carboxyvinyltransferase"/>
    <property type="match status" value="1"/>
</dbReference>
<evidence type="ECO:0000256" key="11">
    <source>
        <dbReference type="ARBA" id="ARBA00038367"/>
    </source>
</evidence>
<comment type="subcellular location">
    <subcellularLocation>
        <location evidence="1 13">Cytoplasm</location>
    </subcellularLocation>
</comment>
<evidence type="ECO:0000256" key="10">
    <source>
        <dbReference type="ARBA" id="ARBA00023317"/>
    </source>
</evidence>
<evidence type="ECO:0000256" key="13">
    <source>
        <dbReference type="HAMAP-Rule" id="MF_00111"/>
    </source>
</evidence>
<feature type="binding site" evidence="13">
    <location>
        <begin position="36"/>
        <end position="37"/>
    </location>
    <ligand>
        <name>phosphoenolpyruvate</name>
        <dbReference type="ChEBI" id="CHEBI:58702"/>
    </ligand>
</feature>
<dbReference type="GO" id="GO:0005737">
    <property type="term" value="C:cytoplasm"/>
    <property type="evidence" value="ECO:0007669"/>
    <property type="project" value="UniProtKB-SubCell"/>
</dbReference>